<dbReference type="EMBL" id="CABL01000001">
    <property type="protein sequence ID" value="CBH74373.1"/>
    <property type="molecule type" value="Genomic_DNA"/>
</dbReference>
<accession>E6PD38</accession>
<comment type="caution">
    <text evidence="1">The sequence shown here is derived from an EMBL/GenBank/DDBJ whole genome shotgun (WGS) entry which is preliminary data.</text>
</comment>
<organism evidence="1">
    <name type="scientific">mine drainage metagenome</name>
    <dbReference type="NCBI Taxonomy" id="410659"/>
    <lineage>
        <taxon>unclassified sequences</taxon>
        <taxon>metagenomes</taxon>
        <taxon>ecological metagenomes</taxon>
    </lineage>
</organism>
<gene>
    <name evidence="1" type="ORF">CARN1_2260</name>
</gene>
<proteinExistence type="predicted"/>
<sequence length="232" mass="25164">MTRTLLTSPYAAIAAVLLLAVSPHSSPEARVLLPRAITPGATFRYVRTVVATRAPVVRETMQVKILTVSSSGYSARITYKRPGSAPDVREIVANNDGWHYLDGSKRPHDFLTVDPARFCSLPTVVATGSRWDCSAKTVWGDWPAGPAHVVVIASTPSSFQLSETGTGAPRLQTAIDDDTGQPVATRTTTTWHTLADFTNDMLHYERTTVRVLIHVGDQALPVTFTTTIRPAP</sequence>
<evidence type="ECO:0000313" key="1">
    <source>
        <dbReference type="EMBL" id="CBH74373.1"/>
    </source>
</evidence>
<protein>
    <submittedName>
        <fullName evidence="1">Uncharacterized protein</fullName>
    </submittedName>
</protein>
<dbReference type="AlphaFoldDB" id="E6PD38"/>
<name>E6PD38_9ZZZZ</name>
<reference evidence="1" key="1">
    <citation type="submission" date="2009-10" db="EMBL/GenBank/DDBJ databases">
        <title>Diversity of trophic interactions inside an arsenic-rich microbial ecosystem.</title>
        <authorList>
            <person name="Bertin P.N."/>
            <person name="Heinrich-Salmeron A."/>
            <person name="Pelletier E."/>
            <person name="Goulhen-Chollet F."/>
            <person name="Arsene-Ploetze F."/>
            <person name="Gallien S."/>
            <person name="Calteau A."/>
            <person name="Vallenet D."/>
            <person name="Casiot C."/>
            <person name="Chane-Woon-Ming B."/>
            <person name="Giloteaux L."/>
            <person name="Barakat M."/>
            <person name="Bonnefoy V."/>
            <person name="Bruneel O."/>
            <person name="Chandler M."/>
            <person name="Cleiss J."/>
            <person name="Duran R."/>
            <person name="Elbaz-Poulichet F."/>
            <person name="Fonknechten N."/>
            <person name="Lauga B."/>
            <person name="Mornico D."/>
            <person name="Ortet P."/>
            <person name="Schaeffer C."/>
            <person name="Siguier P."/>
            <person name="Alexander Thil Smith A."/>
            <person name="Van Dorsselaer A."/>
            <person name="Weissenbach J."/>
            <person name="Medigue C."/>
            <person name="Le Paslier D."/>
        </authorList>
    </citation>
    <scope>NUCLEOTIDE SEQUENCE</scope>
</reference>